<comment type="caution">
    <text evidence="2">The sequence shown here is derived from an EMBL/GenBank/DDBJ whole genome shotgun (WGS) entry which is preliminary data.</text>
</comment>
<evidence type="ECO:0000313" key="2">
    <source>
        <dbReference type="EMBL" id="GMS96171.1"/>
    </source>
</evidence>
<protein>
    <submittedName>
        <fullName evidence="2">Uncharacterized protein</fullName>
    </submittedName>
</protein>
<proteinExistence type="predicted"/>
<feature type="compositionally biased region" description="Acidic residues" evidence="1">
    <location>
        <begin position="320"/>
        <end position="342"/>
    </location>
</feature>
<dbReference type="Proteomes" id="UP001432027">
    <property type="component" value="Unassembled WGS sequence"/>
</dbReference>
<reference evidence="2" key="1">
    <citation type="submission" date="2023-10" db="EMBL/GenBank/DDBJ databases">
        <title>Genome assembly of Pristionchus species.</title>
        <authorList>
            <person name="Yoshida K."/>
            <person name="Sommer R.J."/>
        </authorList>
    </citation>
    <scope>NUCLEOTIDE SEQUENCE</scope>
    <source>
        <strain evidence="2">RS0144</strain>
    </source>
</reference>
<accession>A0AAV5TPC7</accession>
<gene>
    <name evidence="2" type="ORF">PENTCL1PPCAC_18346</name>
</gene>
<feature type="non-terminal residue" evidence="2">
    <location>
        <position position="1"/>
    </location>
</feature>
<sequence length="561" mass="61785">PPLPSLFSPSLHNLLISGGTQMSSPRPSRRSLDSTLRRFSQEVPSSSPSSSQSTSFSPPFSFDGYARWRDSLDPIYSSTSSFYSFDTVSSPPTRWPTSRTPRRRRPLDTANQSILDDTTVSSIDESSVSLDESTVASRSIDSLNDSGFRDDIFHSPPVNKSALSQTSLLRTPTNDLLRQRTANSAFLSSVNSPSPLRSFKIREVSHISSNHTGGTTHMRFTGADVSGSAPVYLGQSDPMLQMKTNQRSYSPTPSARHEIKVETPSKGYEEDDEDSMFSMASSSMMRMRDIPEITSGPIESSLFSFSDSPYLQMEPSHSMDDEEDTCYGEEEDNDSSDEEEEYMPSSSPLLARPQPVLQYCPPSAAAAAANSLTLSGLSRQPLGDLQLNSLKRRAEDGWKSGFEAKKFSHGVRSNFDRPVAQIIAEDVKPDLAHLNVSMAASSSSVGSAAAAAKPKTSFRTPKKPFKAYSKRWWQVCTGSTQEQRTLTSQAHAFLRRYGVDLAPKITAQTTLSEAQSMIIVKDEPFYDTDIHFAPYLNGLDLTNTAPEDPINYQPPPLFSTY</sequence>
<dbReference type="AlphaFoldDB" id="A0AAV5TPC7"/>
<feature type="compositionally biased region" description="Basic and acidic residues" evidence="1">
    <location>
        <begin position="30"/>
        <end position="40"/>
    </location>
</feature>
<feature type="region of interest" description="Disordered" evidence="1">
    <location>
        <begin position="16"/>
        <end position="57"/>
    </location>
</feature>
<organism evidence="2 3">
    <name type="scientific">Pristionchus entomophagus</name>
    <dbReference type="NCBI Taxonomy" id="358040"/>
    <lineage>
        <taxon>Eukaryota</taxon>
        <taxon>Metazoa</taxon>
        <taxon>Ecdysozoa</taxon>
        <taxon>Nematoda</taxon>
        <taxon>Chromadorea</taxon>
        <taxon>Rhabditida</taxon>
        <taxon>Rhabditina</taxon>
        <taxon>Diplogasteromorpha</taxon>
        <taxon>Diplogasteroidea</taxon>
        <taxon>Neodiplogasteridae</taxon>
        <taxon>Pristionchus</taxon>
    </lineage>
</organism>
<evidence type="ECO:0000256" key="1">
    <source>
        <dbReference type="SAM" id="MobiDB-lite"/>
    </source>
</evidence>
<evidence type="ECO:0000313" key="3">
    <source>
        <dbReference type="Proteomes" id="UP001432027"/>
    </source>
</evidence>
<feature type="region of interest" description="Disordered" evidence="1">
    <location>
        <begin position="309"/>
        <end position="354"/>
    </location>
</feature>
<name>A0AAV5TPC7_9BILA</name>
<feature type="region of interest" description="Disordered" evidence="1">
    <location>
        <begin position="84"/>
        <end position="112"/>
    </location>
</feature>
<keyword evidence="3" id="KW-1185">Reference proteome</keyword>
<feature type="compositionally biased region" description="Low complexity" evidence="1">
    <location>
        <begin position="41"/>
        <end position="57"/>
    </location>
</feature>
<feature type="compositionally biased region" description="Low complexity" evidence="1">
    <location>
        <begin position="84"/>
        <end position="99"/>
    </location>
</feature>
<dbReference type="EMBL" id="BTSX01000004">
    <property type="protein sequence ID" value="GMS96171.1"/>
    <property type="molecule type" value="Genomic_DNA"/>
</dbReference>